<geneLocation type="plasmid" evidence="1">
    <name>pALWED3.6</name>
</geneLocation>
<protein>
    <submittedName>
        <fullName evidence="1">Uncharacterized protein</fullName>
    </submittedName>
</protein>
<dbReference type="AlphaFoldDB" id="A0A385L100"/>
<dbReference type="EMBL" id="CP032290">
    <property type="protein sequence ID" value="AYA01288.1"/>
    <property type="molecule type" value="Genomic_DNA"/>
</dbReference>
<accession>A0A385L100</accession>
<name>A0A385L100_ACILW</name>
<gene>
    <name evidence="1" type="ORF">ABALW_D0057</name>
</gene>
<keyword evidence="1" id="KW-0614">Plasmid</keyword>
<organism evidence="1">
    <name type="scientific">Acinetobacter lwoffii</name>
    <dbReference type="NCBI Taxonomy" id="28090"/>
    <lineage>
        <taxon>Bacteria</taxon>
        <taxon>Pseudomonadati</taxon>
        <taxon>Pseudomonadota</taxon>
        <taxon>Gammaproteobacteria</taxon>
        <taxon>Moraxellales</taxon>
        <taxon>Moraxellaceae</taxon>
        <taxon>Acinetobacter</taxon>
    </lineage>
</organism>
<proteinExistence type="predicted"/>
<evidence type="ECO:0000313" key="1">
    <source>
        <dbReference type="EMBL" id="AYA01288.1"/>
    </source>
</evidence>
<reference evidence="1" key="1">
    <citation type="submission" date="2018-09" db="EMBL/GenBank/DDBJ databases">
        <title>Resistance of ancient and modern Acinetobacter lwoffii strains to heavy metals and arsenic revealed by genome analysis.</title>
        <authorList>
            <person name="Mindlin S."/>
            <person name="Petrenko A."/>
            <person name="Kurakov A."/>
            <person name="Beletsky A."/>
            <person name="Mardanov A."/>
            <person name="Petrova M."/>
        </authorList>
    </citation>
    <scope>NUCLEOTIDE SEQUENCE</scope>
    <source>
        <strain evidence="1">ED9-5a</strain>
        <plasmid evidence="1">pALWED3.6</plasmid>
    </source>
</reference>
<sequence>MIKAGRYYIRPNRISPINLKQADIENFSQQLCNESIHYIQSGNFLIRFSL</sequence>